<feature type="transmembrane region" description="Helical" evidence="7">
    <location>
        <begin position="25"/>
        <end position="45"/>
    </location>
</feature>
<evidence type="ECO:0000256" key="1">
    <source>
        <dbReference type="ARBA" id="ARBA00004651"/>
    </source>
</evidence>
<dbReference type="PANTHER" id="PTHR43394">
    <property type="entry name" value="ATP-DEPENDENT PERMEASE MDL1, MITOCHONDRIAL"/>
    <property type="match status" value="1"/>
</dbReference>
<dbReference type="PANTHER" id="PTHR43394:SF1">
    <property type="entry name" value="ATP-BINDING CASSETTE SUB-FAMILY B MEMBER 10, MITOCHONDRIAL"/>
    <property type="match status" value="1"/>
</dbReference>
<feature type="transmembrane region" description="Helical" evidence="7">
    <location>
        <begin position="277"/>
        <end position="297"/>
    </location>
</feature>
<evidence type="ECO:0000256" key="4">
    <source>
        <dbReference type="ARBA" id="ARBA00022840"/>
    </source>
</evidence>
<keyword evidence="5 7" id="KW-1133">Transmembrane helix</keyword>
<dbReference type="PROSITE" id="PS50893">
    <property type="entry name" value="ABC_TRANSPORTER_2"/>
    <property type="match status" value="1"/>
</dbReference>
<evidence type="ECO:0000256" key="7">
    <source>
        <dbReference type="SAM" id="Phobius"/>
    </source>
</evidence>
<organism evidence="10 11">
    <name type="scientific">Fodinibius salicampi</name>
    <dbReference type="NCBI Taxonomy" id="1920655"/>
    <lineage>
        <taxon>Bacteria</taxon>
        <taxon>Pseudomonadati</taxon>
        <taxon>Balneolota</taxon>
        <taxon>Balneolia</taxon>
        <taxon>Balneolales</taxon>
        <taxon>Balneolaceae</taxon>
        <taxon>Fodinibius</taxon>
    </lineage>
</organism>
<dbReference type="Pfam" id="PF00664">
    <property type="entry name" value="ABC_membrane"/>
    <property type="match status" value="1"/>
</dbReference>
<evidence type="ECO:0000256" key="3">
    <source>
        <dbReference type="ARBA" id="ARBA00022741"/>
    </source>
</evidence>
<keyword evidence="2 7" id="KW-0812">Transmembrane</keyword>
<keyword evidence="4 10" id="KW-0067">ATP-binding</keyword>
<dbReference type="InterPro" id="IPR011527">
    <property type="entry name" value="ABC1_TM_dom"/>
</dbReference>
<keyword evidence="11" id="KW-1185">Reference proteome</keyword>
<feature type="transmembrane region" description="Helical" evidence="7">
    <location>
        <begin position="65"/>
        <end position="86"/>
    </location>
</feature>
<dbReference type="RefSeq" id="WP_265788225.1">
    <property type="nucleotide sequence ID" value="NZ_BAABRS010000001.1"/>
</dbReference>
<keyword evidence="6 7" id="KW-0472">Membrane</keyword>
<dbReference type="InterPro" id="IPR027417">
    <property type="entry name" value="P-loop_NTPase"/>
</dbReference>
<evidence type="ECO:0000256" key="6">
    <source>
        <dbReference type="ARBA" id="ARBA00023136"/>
    </source>
</evidence>
<dbReference type="InterPro" id="IPR036640">
    <property type="entry name" value="ABC1_TM_sf"/>
</dbReference>
<gene>
    <name evidence="10" type="ORF">LQ318_05420</name>
</gene>
<dbReference type="InterPro" id="IPR039421">
    <property type="entry name" value="Type_1_exporter"/>
</dbReference>
<dbReference type="Pfam" id="PF00005">
    <property type="entry name" value="ABC_tran"/>
    <property type="match status" value="1"/>
</dbReference>
<evidence type="ECO:0000256" key="2">
    <source>
        <dbReference type="ARBA" id="ARBA00022692"/>
    </source>
</evidence>
<feature type="domain" description="ABC transmembrane type-1" evidence="9">
    <location>
        <begin position="30"/>
        <end position="312"/>
    </location>
</feature>
<dbReference type="SUPFAM" id="SSF52540">
    <property type="entry name" value="P-loop containing nucleoside triphosphate hydrolases"/>
    <property type="match status" value="1"/>
</dbReference>
<comment type="subcellular location">
    <subcellularLocation>
        <location evidence="1">Cell membrane</location>
        <topology evidence="1">Multi-pass membrane protein</topology>
    </subcellularLocation>
</comment>
<dbReference type="SUPFAM" id="SSF90123">
    <property type="entry name" value="ABC transporter transmembrane region"/>
    <property type="match status" value="1"/>
</dbReference>
<dbReference type="InterPro" id="IPR003593">
    <property type="entry name" value="AAA+_ATPase"/>
</dbReference>
<dbReference type="GO" id="GO:0005524">
    <property type="term" value="F:ATP binding"/>
    <property type="evidence" value="ECO:0007669"/>
    <property type="project" value="UniProtKB-KW"/>
</dbReference>
<proteinExistence type="predicted"/>
<dbReference type="Gene3D" id="1.20.1560.10">
    <property type="entry name" value="ABC transporter type 1, transmembrane domain"/>
    <property type="match status" value="1"/>
</dbReference>
<dbReference type="PROSITE" id="PS50929">
    <property type="entry name" value="ABC_TM1F"/>
    <property type="match status" value="1"/>
</dbReference>
<feature type="transmembrane region" description="Helical" evidence="7">
    <location>
        <begin position="247"/>
        <end position="271"/>
    </location>
</feature>
<evidence type="ECO:0000313" key="11">
    <source>
        <dbReference type="Proteomes" id="UP001207337"/>
    </source>
</evidence>
<keyword evidence="3" id="KW-0547">Nucleotide-binding</keyword>
<evidence type="ECO:0000259" key="8">
    <source>
        <dbReference type="PROSITE" id="PS50893"/>
    </source>
</evidence>
<dbReference type="InterPro" id="IPR003439">
    <property type="entry name" value="ABC_transporter-like_ATP-bd"/>
</dbReference>
<evidence type="ECO:0000256" key="5">
    <source>
        <dbReference type="ARBA" id="ARBA00022989"/>
    </source>
</evidence>
<dbReference type="EMBL" id="JAJNDC010000001">
    <property type="protein sequence ID" value="MCW9712342.1"/>
    <property type="molecule type" value="Genomic_DNA"/>
</dbReference>
<feature type="domain" description="ABC transporter" evidence="8">
    <location>
        <begin position="346"/>
        <end position="581"/>
    </location>
</feature>
<protein>
    <submittedName>
        <fullName evidence="10">ABC transporter ATP-binding protein/permease</fullName>
    </submittedName>
</protein>
<evidence type="ECO:0000313" key="10">
    <source>
        <dbReference type="EMBL" id="MCW9712342.1"/>
    </source>
</evidence>
<evidence type="ECO:0000259" key="9">
    <source>
        <dbReference type="PROSITE" id="PS50929"/>
    </source>
</evidence>
<dbReference type="CDD" id="cd03254">
    <property type="entry name" value="ABCC_Glucan_exporter_like"/>
    <property type="match status" value="1"/>
</dbReference>
<dbReference type="CDD" id="cd18544">
    <property type="entry name" value="ABC_6TM_TmrA_like"/>
    <property type="match status" value="1"/>
</dbReference>
<sequence>MSNKENDKAVDTNLLRRLYQFIRPYRWYVLLGIALTLGASFLGTIRPKLTQIAVDDYIANNDFEGLLWIIVLLLGALVGEFILLVINTYLTRWFGQGTLYNLRNAVFQKIQSLHVQFFDKNPIGRLITRTTSDIEALSDLLSDGVVNIMGDMFRIFFILYFMFSMSWELSLVAISVLPLLFYATFLFKAKVRVAFLNVRDQIARLNSFVQEHINGMSIVQLFNKEERERSKFESINSSYKGAYIDTIFYFAIFWPAVEIIASLAMALVIWYGGGRALMDQVTFGILLAFVQYVRDFFRPIRGLSEKFNTLQSALASSERIFNVLDTENKVTDPKDPIHIDNPEGSITFKDVWFSYNNDEETVLKNVSFEANAGETVAIVGATGAGKSTIINLLMRFYDINDGEILLDGVDIRDLTIEELRSNFALVLQDNALFSGTILENITLGNPNISEERVIETARSIEADRFIEKLPGGYDFMLNERGSSLSMGQQQLICFIRAMVYDPNILVLDEATSNVDSETEEIVNKVCDQLMENRTSIVIAHRLSTIHEADKILVMHKGEIRERGTHQELLQKEGGIYRKLYELQYKDEYLPTSASKSA</sequence>
<dbReference type="Proteomes" id="UP001207337">
    <property type="component" value="Unassembled WGS sequence"/>
</dbReference>
<dbReference type="Gene3D" id="3.40.50.300">
    <property type="entry name" value="P-loop containing nucleotide triphosphate hydrolases"/>
    <property type="match status" value="1"/>
</dbReference>
<dbReference type="SMART" id="SM00382">
    <property type="entry name" value="AAA"/>
    <property type="match status" value="1"/>
</dbReference>
<reference evidence="10 11" key="1">
    <citation type="submission" date="2021-11" db="EMBL/GenBank/DDBJ databases">
        <title>Aliifidinibius sp. nov., a new bacterium isolated from saline soil.</title>
        <authorList>
            <person name="Galisteo C."/>
            <person name="De La Haba R."/>
            <person name="Sanchez-Porro C."/>
            <person name="Ventosa A."/>
        </authorList>
    </citation>
    <scope>NUCLEOTIDE SEQUENCE [LARGE SCALE GENOMIC DNA]</scope>
    <source>
        <strain evidence="10 11">KACC 190600</strain>
    </source>
</reference>
<accession>A0ABT3PWW8</accession>
<name>A0ABT3PWW8_9BACT</name>
<comment type="caution">
    <text evidence="10">The sequence shown here is derived from an EMBL/GenBank/DDBJ whole genome shotgun (WGS) entry which is preliminary data.</text>
</comment>